<keyword evidence="3 9" id="KW-0812">Transmembrane</keyword>
<dbReference type="PROSITE" id="PS50262">
    <property type="entry name" value="G_PROTEIN_RECEP_F1_2"/>
    <property type="match status" value="1"/>
</dbReference>
<dbReference type="GO" id="GO:0005886">
    <property type="term" value="C:plasma membrane"/>
    <property type="evidence" value="ECO:0007669"/>
    <property type="project" value="UniProtKB-SubCell"/>
</dbReference>
<evidence type="ECO:0000256" key="9">
    <source>
        <dbReference type="SAM" id="Phobius"/>
    </source>
</evidence>
<reference evidence="11 12" key="1">
    <citation type="submission" date="2024-01" db="EMBL/GenBank/DDBJ databases">
        <title>The genome of the rayed Mediterranean limpet Patella caerulea (Linnaeus, 1758).</title>
        <authorList>
            <person name="Anh-Thu Weber A."/>
            <person name="Halstead-Nussloch G."/>
        </authorList>
    </citation>
    <scope>NUCLEOTIDE SEQUENCE [LARGE SCALE GENOMIC DNA]</scope>
    <source>
        <strain evidence="11">AATW-2023a</strain>
        <tissue evidence="11">Whole specimen</tissue>
    </source>
</reference>
<dbReference type="PRINTS" id="PR00237">
    <property type="entry name" value="GPCRRHODOPSN"/>
</dbReference>
<keyword evidence="7" id="KW-0675">Receptor</keyword>
<keyword evidence="8" id="KW-0807">Transducer</keyword>
<feature type="transmembrane region" description="Helical" evidence="9">
    <location>
        <begin position="294"/>
        <end position="312"/>
    </location>
</feature>
<name>A0AAN8JDH0_PATCE</name>
<dbReference type="SUPFAM" id="SSF81321">
    <property type="entry name" value="Family A G protein-coupled receptor-like"/>
    <property type="match status" value="1"/>
</dbReference>
<dbReference type="Gene3D" id="1.20.1070.10">
    <property type="entry name" value="Rhodopsin 7-helix transmembrane proteins"/>
    <property type="match status" value="1"/>
</dbReference>
<evidence type="ECO:0000256" key="3">
    <source>
        <dbReference type="ARBA" id="ARBA00022692"/>
    </source>
</evidence>
<evidence type="ECO:0000259" key="10">
    <source>
        <dbReference type="PROSITE" id="PS50262"/>
    </source>
</evidence>
<dbReference type="InterPro" id="IPR000276">
    <property type="entry name" value="GPCR_Rhodpsn"/>
</dbReference>
<evidence type="ECO:0000256" key="1">
    <source>
        <dbReference type="ARBA" id="ARBA00004651"/>
    </source>
</evidence>
<evidence type="ECO:0000256" key="4">
    <source>
        <dbReference type="ARBA" id="ARBA00022989"/>
    </source>
</evidence>
<gene>
    <name evidence="11" type="ORF">SNE40_016648</name>
</gene>
<dbReference type="PANTHER" id="PTHR24247:SF195">
    <property type="entry name" value="G-PROTEIN COUPLED RECEPTORS FAMILY 1 PROFILE DOMAIN-CONTAINING PROTEIN"/>
    <property type="match status" value="1"/>
</dbReference>
<dbReference type="GO" id="GO:0030425">
    <property type="term" value="C:dendrite"/>
    <property type="evidence" value="ECO:0007669"/>
    <property type="project" value="TreeGrafter"/>
</dbReference>
<dbReference type="GO" id="GO:0045202">
    <property type="term" value="C:synapse"/>
    <property type="evidence" value="ECO:0007669"/>
    <property type="project" value="TreeGrafter"/>
</dbReference>
<feature type="transmembrane region" description="Helical" evidence="9">
    <location>
        <begin position="54"/>
        <end position="76"/>
    </location>
</feature>
<dbReference type="Proteomes" id="UP001347796">
    <property type="component" value="Unassembled WGS sequence"/>
</dbReference>
<dbReference type="EMBL" id="JAZGQO010000011">
    <property type="protein sequence ID" value="KAK6173133.1"/>
    <property type="molecule type" value="Genomic_DNA"/>
</dbReference>
<keyword evidence="2" id="KW-1003">Cell membrane</keyword>
<keyword evidence="5" id="KW-0297">G-protein coupled receptor</keyword>
<feature type="transmembrane region" description="Helical" evidence="9">
    <location>
        <begin position="259"/>
        <end position="282"/>
    </location>
</feature>
<feature type="transmembrane region" description="Helical" evidence="9">
    <location>
        <begin position="133"/>
        <end position="153"/>
    </location>
</feature>
<feature type="transmembrane region" description="Helical" evidence="9">
    <location>
        <begin position="179"/>
        <end position="204"/>
    </location>
</feature>
<feature type="transmembrane region" description="Helical" evidence="9">
    <location>
        <begin position="17"/>
        <end position="42"/>
    </location>
</feature>
<evidence type="ECO:0000256" key="7">
    <source>
        <dbReference type="ARBA" id="ARBA00023170"/>
    </source>
</evidence>
<dbReference type="AlphaFoldDB" id="A0AAN8JDH0"/>
<accession>A0AAN8JDH0</accession>
<evidence type="ECO:0000256" key="5">
    <source>
        <dbReference type="ARBA" id="ARBA00023040"/>
    </source>
</evidence>
<keyword evidence="4 9" id="KW-1133">Transmembrane helix</keyword>
<proteinExistence type="predicted"/>
<comment type="caution">
    <text evidence="11">The sequence shown here is derived from an EMBL/GenBank/DDBJ whole genome shotgun (WGS) entry which is preliminary data.</text>
</comment>
<protein>
    <recommendedName>
        <fullName evidence="10">G-protein coupled receptors family 1 profile domain-containing protein</fullName>
    </recommendedName>
</protein>
<dbReference type="PANTHER" id="PTHR24247">
    <property type="entry name" value="5-HYDROXYTRYPTAMINE RECEPTOR"/>
    <property type="match status" value="1"/>
</dbReference>
<dbReference type="GO" id="GO:0016907">
    <property type="term" value="F:G protein-coupled acetylcholine receptor activity"/>
    <property type="evidence" value="ECO:0007669"/>
    <property type="project" value="TreeGrafter"/>
</dbReference>
<feature type="domain" description="G-protein coupled receptors family 1 profile" evidence="10">
    <location>
        <begin position="33"/>
        <end position="310"/>
    </location>
</feature>
<evidence type="ECO:0000313" key="12">
    <source>
        <dbReference type="Proteomes" id="UP001347796"/>
    </source>
</evidence>
<evidence type="ECO:0000256" key="6">
    <source>
        <dbReference type="ARBA" id="ARBA00023136"/>
    </source>
</evidence>
<dbReference type="Pfam" id="PF00001">
    <property type="entry name" value="7tm_1"/>
    <property type="match status" value="1"/>
</dbReference>
<keyword evidence="6 9" id="KW-0472">Membrane</keyword>
<dbReference type="InterPro" id="IPR017452">
    <property type="entry name" value="GPCR_Rhodpsn_7TM"/>
</dbReference>
<evidence type="ECO:0000256" key="2">
    <source>
        <dbReference type="ARBA" id="ARBA00022475"/>
    </source>
</evidence>
<sequence length="347" mass="39472">MNQTDNDVERSPYGVRVFAGIGITIMILFAVVGNLLVIFSYLRDKQLRIVMNVYLLNLAIADFLIGIISMPLYAAYTIREYWPFGKAFCKLFLVNDYTMCNETVLLTLLISLDRLLLLKLGASYAVKETMKIAYIKIGISWILAFCIYGPAIISWDLVRGYSLVEENDCDVEFFDNFEYALITAICEFFTPCILLVVFNSIVYYEIKKRGKVVPNSQRPMNISAIHAQTTLSDKSTQQYEKSSTNPITAKRNLRAAKALGVLVVAFALCWGPFSIANILIAFCNDCVNFHLYEITTYLLWLKSSINPLLYAFNSVRFRNNFSQLISRICPCYRAKGKQADMTDSQKL</sequence>
<keyword evidence="12" id="KW-1185">Reference proteome</keyword>
<dbReference type="GO" id="GO:0004993">
    <property type="term" value="F:G protein-coupled serotonin receptor activity"/>
    <property type="evidence" value="ECO:0007669"/>
    <property type="project" value="TreeGrafter"/>
</dbReference>
<dbReference type="GO" id="GO:0007197">
    <property type="term" value="P:adenylate cyclase-inhibiting G protein-coupled acetylcholine receptor signaling pathway"/>
    <property type="evidence" value="ECO:0007669"/>
    <property type="project" value="TreeGrafter"/>
</dbReference>
<evidence type="ECO:0000256" key="8">
    <source>
        <dbReference type="ARBA" id="ARBA00023224"/>
    </source>
</evidence>
<evidence type="ECO:0000313" key="11">
    <source>
        <dbReference type="EMBL" id="KAK6173133.1"/>
    </source>
</evidence>
<organism evidence="11 12">
    <name type="scientific">Patella caerulea</name>
    <name type="common">Rayed Mediterranean limpet</name>
    <dbReference type="NCBI Taxonomy" id="87958"/>
    <lineage>
        <taxon>Eukaryota</taxon>
        <taxon>Metazoa</taxon>
        <taxon>Spiralia</taxon>
        <taxon>Lophotrochozoa</taxon>
        <taxon>Mollusca</taxon>
        <taxon>Gastropoda</taxon>
        <taxon>Patellogastropoda</taxon>
        <taxon>Patelloidea</taxon>
        <taxon>Patellidae</taxon>
        <taxon>Patella</taxon>
    </lineage>
</organism>
<feature type="transmembrane region" description="Helical" evidence="9">
    <location>
        <begin position="104"/>
        <end position="126"/>
    </location>
</feature>
<dbReference type="GO" id="GO:0007187">
    <property type="term" value="P:G protein-coupled receptor signaling pathway, coupled to cyclic nucleotide second messenger"/>
    <property type="evidence" value="ECO:0007669"/>
    <property type="project" value="TreeGrafter"/>
</dbReference>
<comment type="subcellular location">
    <subcellularLocation>
        <location evidence="1">Cell membrane</location>
        <topology evidence="1">Multi-pass membrane protein</topology>
    </subcellularLocation>
</comment>